<keyword evidence="2" id="KW-1185">Reference proteome</keyword>
<organism evidence="1 2">
    <name type="scientific">Streptomyces caeruleatus</name>
    <dbReference type="NCBI Taxonomy" id="661399"/>
    <lineage>
        <taxon>Bacteria</taxon>
        <taxon>Bacillati</taxon>
        <taxon>Actinomycetota</taxon>
        <taxon>Actinomycetes</taxon>
        <taxon>Kitasatosporales</taxon>
        <taxon>Streptomycetaceae</taxon>
        <taxon>Streptomyces</taxon>
    </lineage>
</organism>
<name>A0A124I9K7_9ACTN</name>
<dbReference type="OrthoDB" id="9801472at2"/>
<dbReference type="Proteomes" id="UP000053429">
    <property type="component" value="Unassembled WGS sequence"/>
</dbReference>
<comment type="caution">
    <text evidence="1">The sequence shown here is derived from an EMBL/GenBank/DDBJ whole genome shotgun (WGS) entry which is preliminary data.</text>
</comment>
<dbReference type="RefSeq" id="WP_062720498.1">
    <property type="nucleotide sequence ID" value="NZ_KQ948929.1"/>
</dbReference>
<sequence length="142" mass="16143">MRREDGREHEVFEDADGFKPLSEKLRPEVRELATALPHLLKGSGKSQRQFAVYYRTSVSSVSRYFSGERIPEKHFLDGLMKSACKAHGTEVPADLQGRGELESAFDHYAPAPRGTCPERRRTDLNPLNRKEYLLNLTRRVGG</sequence>
<protein>
    <submittedName>
        <fullName evidence="1">Uncharacterized protein</fullName>
    </submittedName>
</protein>
<dbReference type="AlphaFoldDB" id="A0A124I9K7"/>
<dbReference type="EMBL" id="LMWY01000023">
    <property type="protein sequence ID" value="KUO02885.1"/>
    <property type="molecule type" value="Genomic_DNA"/>
</dbReference>
<gene>
    <name evidence="1" type="ORF">AQJ67_20970</name>
</gene>
<dbReference type="STRING" id="661399.AQJ67_20970"/>
<accession>A0A124I9K7</accession>
<reference evidence="1 2" key="1">
    <citation type="submission" date="2015-10" db="EMBL/GenBank/DDBJ databases">
        <title>Draft genome sequence of Streptomyces caeruleatus NRRL B-24802, type strain for the species Streptomyces caeruleatus.</title>
        <authorList>
            <person name="Ruckert C."/>
            <person name="Winkler A."/>
            <person name="Kalinowski J."/>
            <person name="Kampfer P."/>
            <person name="Glaeser S."/>
        </authorList>
    </citation>
    <scope>NUCLEOTIDE SEQUENCE [LARGE SCALE GENOMIC DNA]</scope>
    <source>
        <strain evidence="1 2">NRRL B-24802</strain>
    </source>
</reference>
<evidence type="ECO:0000313" key="2">
    <source>
        <dbReference type="Proteomes" id="UP000053429"/>
    </source>
</evidence>
<evidence type="ECO:0000313" key="1">
    <source>
        <dbReference type="EMBL" id="KUO02885.1"/>
    </source>
</evidence>
<proteinExistence type="predicted"/>